<reference evidence="3" key="1">
    <citation type="submission" date="2017-01" db="EMBL/GenBank/DDBJ databases">
        <title>Genome sequence of Rouxiella sp. ERMR1:05.</title>
        <authorList>
            <person name="Kumar R."/>
            <person name="Singh D."/>
            <person name="Kumar S."/>
        </authorList>
    </citation>
    <scope>NUCLEOTIDE SEQUENCE [LARGE SCALE GENOMIC DNA]</scope>
    <source>
        <strain evidence="3">ERMR1:05</strain>
        <plasmid evidence="3">unnamed1</plasmid>
    </source>
</reference>
<dbReference type="KEGG" id="rox:BV494_21895"/>
<geneLocation type="plasmid" evidence="2 3">
    <name>unnamed1</name>
</geneLocation>
<evidence type="ECO:0000259" key="1">
    <source>
        <dbReference type="Pfam" id="PF24819"/>
    </source>
</evidence>
<keyword evidence="2" id="KW-0614">Plasmid</keyword>
<dbReference type="RefSeq" id="WP_104924926.1">
    <property type="nucleotide sequence ID" value="NZ_CP019063.1"/>
</dbReference>
<dbReference type="InterPro" id="IPR056127">
    <property type="entry name" value="DUF7710"/>
</dbReference>
<feature type="domain" description="DUF7710" evidence="1">
    <location>
        <begin position="4"/>
        <end position="88"/>
    </location>
</feature>
<dbReference type="Proteomes" id="UP000239197">
    <property type="component" value="Plasmid unnamed1"/>
</dbReference>
<name>A0A2L1UXH0_9GAMM</name>
<protein>
    <recommendedName>
        <fullName evidence="1">DUF7710 domain-containing protein</fullName>
    </recommendedName>
</protein>
<proteinExistence type="predicted"/>
<keyword evidence="3" id="KW-1185">Reference proteome</keyword>
<evidence type="ECO:0000313" key="3">
    <source>
        <dbReference type="Proteomes" id="UP000239197"/>
    </source>
</evidence>
<gene>
    <name evidence="2" type="ORF">BV494_21895</name>
</gene>
<accession>A0A2L1UXH0</accession>
<organism evidence="2 3">
    <name type="scientific">Rahnella sikkimica</name>
    <dbReference type="NCBI Taxonomy" id="1805933"/>
    <lineage>
        <taxon>Bacteria</taxon>
        <taxon>Pseudomonadati</taxon>
        <taxon>Pseudomonadota</taxon>
        <taxon>Gammaproteobacteria</taxon>
        <taxon>Enterobacterales</taxon>
        <taxon>Yersiniaceae</taxon>
        <taxon>Rahnella</taxon>
    </lineage>
</organism>
<sequence length="89" mass="10256">MKEIWVFNGSMARFPSGLFFSLDNAKEWIKDNKLSGVLTKYPINTGVYDWSIENGFFTPQDEKHKLPSFIGSFTCASLDHFHFENGEED</sequence>
<evidence type="ECO:0000313" key="2">
    <source>
        <dbReference type="EMBL" id="AVF37584.1"/>
    </source>
</evidence>
<dbReference type="OrthoDB" id="72025at2"/>
<dbReference type="Pfam" id="PF24819">
    <property type="entry name" value="DUF7710"/>
    <property type="match status" value="1"/>
</dbReference>
<dbReference type="AlphaFoldDB" id="A0A2L1UXH0"/>
<dbReference type="EMBL" id="CP019063">
    <property type="protein sequence ID" value="AVF37584.1"/>
    <property type="molecule type" value="Genomic_DNA"/>
</dbReference>